<comment type="caution">
    <text evidence="3">Lacks conserved residue(s) required for the propagation of feature annotation.</text>
</comment>
<organism evidence="5 6">
    <name type="scientific">Cladophialophora chaetospira</name>
    <dbReference type="NCBI Taxonomy" id="386627"/>
    <lineage>
        <taxon>Eukaryota</taxon>
        <taxon>Fungi</taxon>
        <taxon>Dikarya</taxon>
        <taxon>Ascomycota</taxon>
        <taxon>Pezizomycotina</taxon>
        <taxon>Eurotiomycetes</taxon>
        <taxon>Chaetothyriomycetidae</taxon>
        <taxon>Chaetothyriales</taxon>
        <taxon>Herpotrichiellaceae</taxon>
        <taxon>Cladophialophora</taxon>
    </lineage>
</organism>
<keyword evidence="1 3" id="KW-0378">Hydrolase</keyword>
<dbReference type="InterPro" id="IPR029058">
    <property type="entry name" value="AB_hydrolase_fold"/>
</dbReference>
<comment type="similarity">
    <text evidence="3">Belongs to the kynurenine formamidase family.</text>
</comment>
<dbReference type="HAMAP" id="MF_03014">
    <property type="entry name" value="KFase"/>
    <property type="match status" value="1"/>
</dbReference>
<feature type="compositionally biased region" description="Basic and acidic residues" evidence="4">
    <location>
        <begin position="45"/>
        <end position="59"/>
    </location>
</feature>
<dbReference type="Proteomes" id="UP001172673">
    <property type="component" value="Unassembled WGS sequence"/>
</dbReference>
<dbReference type="PANTHER" id="PTHR48081:SF33">
    <property type="entry name" value="KYNURENINE FORMAMIDASE"/>
    <property type="match status" value="1"/>
</dbReference>
<dbReference type="PANTHER" id="PTHR48081">
    <property type="entry name" value="AB HYDROLASE SUPERFAMILY PROTEIN C4A8.06C"/>
    <property type="match status" value="1"/>
</dbReference>
<evidence type="ECO:0000256" key="3">
    <source>
        <dbReference type="HAMAP-Rule" id="MF_03014"/>
    </source>
</evidence>
<reference evidence="5" key="1">
    <citation type="submission" date="2022-10" db="EMBL/GenBank/DDBJ databases">
        <title>Culturing micro-colonial fungi from biological soil crusts in the Mojave desert and describing Neophaeococcomyces mojavensis, and introducing the new genera and species Taxawa tesnikishii.</title>
        <authorList>
            <person name="Kurbessoian T."/>
            <person name="Stajich J.E."/>
        </authorList>
    </citation>
    <scope>NUCLEOTIDE SEQUENCE</scope>
    <source>
        <strain evidence="5">TK_41</strain>
    </source>
</reference>
<evidence type="ECO:0000256" key="4">
    <source>
        <dbReference type="SAM" id="MobiDB-lite"/>
    </source>
</evidence>
<evidence type="ECO:0000313" key="6">
    <source>
        <dbReference type="Proteomes" id="UP001172673"/>
    </source>
</evidence>
<feature type="active site" evidence="3">
    <location>
        <position position="383"/>
    </location>
</feature>
<comment type="caution">
    <text evidence="5">The sequence shown here is derived from an EMBL/GenBank/DDBJ whole genome shotgun (WGS) entry which is preliminary data.</text>
</comment>
<dbReference type="GO" id="GO:0019441">
    <property type="term" value="P:L-tryptophan catabolic process to kynurenine"/>
    <property type="evidence" value="ECO:0007669"/>
    <property type="project" value="UniProtKB-UniRule"/>
</dbReference>
<dbReference type="AlphaFoldDB" id="A0AA39CQ07"/>
<protein>
    <recommendedName>
        <fullName evidence="3">Kynurenine formamidase</fullName>
        <shortName evidence="3">KFA</shortName>
        <shortName evidence="3">KFase</shortName>
        <ecNumber evidence="3">3.5.1.9</ecNumber>
    </recommendedName>
    <alternativeName>
        <fullName evidence="3">Arylformamidase</fullName>
    </alternativeName>
    <alternativeName>
        <fullName evidence="3">N-formylkynurenine formamidase</fullName>
        <shortName evidence="3">FKF</shortName>
    </alternativeName>
</protein>
<feature type="region of interest" description="Disordered" evidence="4">
    <location>
        <begin position="16"/>
        <end position="85"/>
    </location>
</feature>
<dbReference type="SUPFAM" id="SSF53474">
    <property type="entry name" value="alpha/beta-Hydrolases"/>
    <property type="match status" value="1"/>
</dbReference>
<dbReference type="EMBL" id="JAPDRK010000002">
    <property type="protein sequence ID" value="KAJ9615715.1"/>
    <property type="molecule type" value="Genomic_DNA"/>
</dbReference>
<name>A0AA39CQ07_9EURO</name>
<dbReference type="InterPro" id="IPR027519">
    <property type="entry name" value="KFase_ver/fungi-typ"/>
</dbReference>
<dbReference type="EC" id="3.5.1.9" evidence="3"/>
<comment type="catalytic activity">
    <reaction evidence="3">
        <text>N-formyl-L-kynurenine + H2O = L-kynurenine + formate + H(+)</text>
        <dbReference type="Rhea" id="RHEA:13009"/>
        <dbReference type="ChEBI" id="CHEBI:15377"/>
        <dbReference type="ChEBI" id="CHEBI:15378"/>
        <dbReference type="ChEBI" id="CHEBI:15740"/>
        <dbReference type="ChEBI" id="CHEBI:57959"/>
        <dbReference type="ChEBI" id="CHEBI:58629"/>
        <dbReference type="EC" id="3.5.1.9"/>
    </reaction>
</comment>
<sequence>MKKVFKYLQDQALEASNQKYSGASYLSPRGKEPQQRVRHHSPSQYKDEHNTHHQGRSEHPSSAAHSFPAHTAAGTTMPKSTASPRISDEIQRGITRHQYAQDNILQSYEVYIPEGDDKTLVDSKTHEYWILYIHGGYFRDPAVTSSSFYPALELLASKKHHQLHRHVFTNGHHSSQSADIKPYIGGYASINYRLSPHPDKAPQDPQKTPTYELRNAKWPDHILDTLTAIAHLQKKYGFGERYVLVGHSVGATMAFLSTLAPQKAPFSGLKGIEMPKIELPMVILGVSGIYDFPLLHESFPEYIAMTRNAIHNEADDALASPARYAVKDYVDIWTAGGTRRRALVIAHSRDDGWVDWKQVDAMKNVFAGETGVDVSVIEMKGQHNAIWEKGTELARVIVQAVGVMRGLEQ</sequence>
<evidence type="ECO:0000256" key="1">
    <source>
        <dbReference type="ARBA" id="ARBA00022801"/>
    </source>
</evidence>
<proteinExistence type="inferred from homology"/>
<dbReference type="GO" id="GO:0004061">
    <property type="term" value="F:arylformamidase activity"/>
    <property type="evidence" value="ECO:0007669"/>
    <property type="project" value="UniProtKB-UniRule"/>
</dbReference>
<evidence type="ECO:0000313" key="5">
    <source>
        <dbReference type="EMBL" id="KAJ9615715.1"/>
    </source>
</evidence>
<dbReference type="InterPro" id="IPR050300">
    <property type="entry name" value="GDXG_lipolytic_enzyme"/>
</dbReference>
<comment type="subunit">
    <text evidence="3">Homodimer.</text>
</comment>
<comment type="pathway">
    <text evidence="3">Amino-acid degradation; L-tryptophan degradation via kynurenine pathway; L-kynurenine from L-tryptophan: step 2/2.</text>
</comment>
<feature type="active site" description="Nucleophile" evidence="3">
    <location>
        <position position="248"/>
    </location>
</feature>
<accession>A0AA39CQ07</accession>
<evidence type="ECO:0000256" key="2">
    <source>
        <dbReference type="ARBA" id="ARBA00023079"/>
    </source>
</evidence>
<dbReference type="GO" id="GO:0034354">
    <property type="term" value="P:'de novo' NAD+ biosynthetic process from L-tryptophan"/>
    <property type="evidence" value="ECO:0007669"/>
    <property type="project" value="UniProtKB-UniRule"/>
</dbReference>
<feature type="active site" evidence="3">
    <location>
        <position position="351"/>
    </location>
</feature>
<comment type="function">
    <text evidence="3">Catalyzes the hydrolysis of N-formyl-L-kynurenine to L-kynurenine, the second step in the kynurenine pathway of tryptophan degradation. Kynurenine may be further oxidized to nicotinic acid, NAD(H) and NADP(H). Required for elimination of toxic metabolites.</text>
</comment>
<keyword evidence="6" id="KW-1185">Reference proteome</keyword>
<gene>
    <name evidence="5" type="primary">BNA7</name>
    <name evidence="5" type="ORF">H2200_001792</name>
</gene>
<dbReference type="Gene3D" id="3.40.50.1820">
    <property type="entry name" value="alpha/beta hydrolase"/>
    <property type="match status" value="1"/>
</dbReference>
<keyword evidence="2 3" id="KW-0823">Tryptophan catabolism</keyword>
<feature type="compositionally biased region" description="Polar residues" evidence="4">
    <location>
        <begin position="73"/>
        <end position="84"/>
    </location>
</feature>